<dbReference type="RefSeq" id="WP_129237246.1">
    <property type="nucleotide sequence ID" value="NZ_CP035464.1"/>
</dbReference>
<proteinExistence type="predicted"/>
<dbReference type="AlphaFoldDB" id="A0A4P6DT33"/>
<feature type="domain" description="KilA-N" evidence="2">
    <location>
        <begin position="9"/>
        <end position="142"/>
    </location>
</feature>
<evidence type="ECO:0000313" key="4">
    <source>
        <dbReference type="Proteomes" id="UP000293589"/>
    </source>
</evidence>
<feature type="region of interest" description="Disordered" evidence="1">
    <location>
        <begin position="265"/>
        <end position="286"/>
    </location>
</feature>
<reference evidence="3 4" key="1">
    <citation type="submission" date="2019-01" db="EMBL/GenBank/DDBJ databases">
        <title>Complete genome sequence of Bifidobacterium gallinarum CACC 514.</title>
        <authorList>
            <person name="Jung M."/>
        </authorList>
    </citation>
    <scope>NUCLEOTIDE SEQUENCE [LARGE SCALE GENOMIC DNA]</scope>
    <source>
        <strain evidence="3 4">CACC 514</strain>
    </source>
</reference>
<evidence type="ECO:0000259" key="2">
    <source>
        <dbReference type="PROSITE" id="PS51301"/>
    </source>
</evidence>
<evidence type="ECO:0000256" key="1">
    <source>
        <dbReference type="SAM" id="MobiDB-lite"/>
    </source>
</evidence>
<protein>
    <submittedName>
        <fullName evidence="3">KilA-N domain-containing protein</fullName>
    </submittedName>
</protein>
<dbReference type="SMART" id="SM01252">
    <property type="entry name" value="KilA-N"/>
    <property type="match status" value="1"/>
</dbReference>
<gene>
    <name evidence="3" type="ORF">ESN35_04725</name>
</gene>
<dbReference type="Proteomes" id="UP000293589">
    <property type="component" value="Chromosome"/>
</dbReference>
<dbReference type="EMBL" id="CP035464">
    <property type="protein sequence ID" value="QAY32796.1"/>
    <property type="molecule type" value="Genomic_DNA"/>
</dbReference>
<dbReference type="Pfam" id="PF04383">
    <property type="entry name" value="KilA-N"/>
    <property type="match status" value="1"/>
</dbReference>
<accession>A0A4P6DT33</accession>
<dbReference type="InterPro" id="IPR018004">
    <property type="entry name" value="KilA/APSES_HTH"/>
</dbReference>
<dbReference type="InterPro" id="IPR017880">
    <property type="entry name" value="KilA_N"/>
</dbReference>
<sequence>MAPKAIQESFNVDGLDVAVISKGDDNDYISLTDLARKKTDDPRIAIQNWMRLKDTLALLGTWEGLNNPDFKRIEFDAFMKEAGKNAFTMTPVKWIESTNAIGIRSKRGRYGGTFAHVDIALDFAAWISPEFRLYVFQEYRRLKQDESSRLNVEWQQNRMFASLNYRIHTDAIKEMLPENISRKMAGITYAKEAELLNLAMFGQTSRDWKAANPGLSGNMRDYASVTQNLILSNLESMNAQLIRQGMNVRQRYDILYRMARDQERTFEHHPTVQKLEEQQKKLEGGE</sequence>
<organism evidence="3 4">
    <name type="scientific">Bifidobacterium pullorum subsp. gallinarum</name>
    <dbReference type="NCBI Taxonomy" id="78344"/>
    <lineage>
        <taxon>Bacteria</taxon>
        <taxon>Bacillati</taxon>
        <taxon>Actinomycetota</taxon>
        <taxon>Actinomycetes</taxon>
        <taxon>Bifidobacteriales</taxon>
        <taxon>Bifidobacteriaceae</taxon>
        <taxon>Bifidobacterium</taxon>
    </lineage>
</organism>
<dbReference type="KEGG" id="bgx:ESN35_04725"/>
<name>A0A4P6DT33_9BIFI</name>
<evidence type="ECO:0000313" key="3">
    <source>
        <dbReference type="EMBL" id="QAY32796.1"/>
    </source>
</evidence>
<dbReference type="PROSITE" id="PS51301">
    <property type="entry name" value="KILA_N"/>
    <property type="match status" value="1"/>
</dbReference>